<dbReference type="PANTHER" id="PTHR46390">
    <property type="entry name" value="MANNOSE-1-PHOSPHATE GUANYLYLTRANSFERASE"/>
    <property type="match status" value="1"/>
</dbReference>
<dbReference type="InterPro" id="IPR049577">
    <property type="entry name" value="GMPP_N"/>
</dbReference>
<dbReference type="RefSeq" id="WP_007147910.1">
    <property type="nucleotide sequence ID" value="NZ_AKCI01000001.1"/>
</dbReference>
<feature type="domain" description="Nucleotidyl transferase" evidence="2">
    <location>
        <begin position="210"/>
        <end position="325"/>
    </location>
</feature>
<evidence type="ECO:0008006" key="6">
    <source>
        <dbReference type="Google" id="ProtNLM"/>
    </source>
</evidence>
<evidence type="ECO:0000256" key="1">
    <source>
        <dbReference type="SAM" id="MobiDB-lite"/>
    </source>
</evidence>
<dbReference type="Pfam" id="PF22640">
    <property type="entry name" value="ManC_GMP_beta-helix"/>
    <property type="match status" value="1"/>
</dbReference>
<dbReference type="SUPFAM" id="SSF53448">
    <property type="entry name" value="Nucleotide-diphospho-sugar transferases"/>
    <property type="match status" value="1"/>
</dbReference>
<dbReference type="InterPro" id="IPR005835">
    <property type="entry name" value="NTP_transferase_dom"/>
</dbReference>
<dbReference type="eggNOG" id="COG0836">
    <property type="taxonomic scope" value="Bacteria"/>
</dbReference>
<feature type="compositionally biased region" description="Acidic residues" evidence="1">
    <location>
        <begin position="176"/>
        <end position="189"/>
    </location>
</feature>
<dbReference type="GO" id="GO:0004475">
    <property type="term" value="F:mannose-1-phosphate guanylyltransferase (GTP) activity"/>
    <property type="evidence" value="ECO:0007669"/>
    <property type="project" value="InterPro"/>
</dbReference>
<dbReference type="SUPFAM" id="SSF159283">
    <property type="entry name" value="Guanosine diphospho-D-mannose pyrophosphorylase/mannose-6-phosphate isomerase linker domain"/>
    <property type="match status" value="1"/>
</dbReference>
<dbReference type="AlphaFoldDB" id="J0X0S1"/>
<name>J0X0S1_9BIFI</name>
<dbReference type="PANTHER" id="PTHR46390:SF1">
    <property type="entry name" value="MANNOSE-1-PHOSPHATE GUANYLYLTRANSFERASE"/>
    <property type="match status" value="1"/>
</dbReference>
<feature type="domain" description="Nucleotidyl transferase" evidence="2">
    <location>
        <begin position="9"/>
        <end position="164"/>
    </location>
</feature>
<dbReference type="CDD" id="cd02509">
    <property type="entry name" value="GDP-M1P_Guanylyltransferase"/>
    <property type="match status" value="1"/>
</dbReference>
<feature type="region of interest" description="Disordered" evidence="1">
    <location>
        <begin position="164"/>
        <end position="194"/>
    </location>
</feature>
<comment type="caution">
    <text evidence="4">The sequence shown here is derived from an EMBL/GenBank/DDBJ whole genome shotgun (WGS) entry which is preliminary data.</text>
</comment>
<dbReference type="OrthoDB" id="9806359at2"/>
<accession>J0X0S1</accession>
<dbReference type="Gene3D" id="3.90.550.10">
    <property type="entry name" value="Spore Coat Polysaccharide Biosynthesis Protein SpsA, Chain A"/>
    <property type="match status" value="1"/>
</dbReference>
<evidence type="ECO:0000259" key="2">
    <source>
        <dbReference type="Pfam" id="PF00483"/>
    </source>
</evidence>
<proteinExistence type="predicted"/>
<gene>
    <name evidence="4" type="ORF">HMPREF9156_00846</name>
</gene>
<keyword evidence="5" id="KW-1185">Reference proteome</keyword>
<protein>
    <recommendedName>
        <fullName evidence="6">Mannose-1-phosphate guanylyltransferase/mannose-6-phosphate isomerase</fullName>
    </recommendedName>
</protein>
<dbReference type="STRING" id="857290.HMPREF9156_00846"/>
<organism evidence="4 5">
    <name type="scientific">Scardovia wiggsiae F0424</name>
    <dbReference type="NCBI Taxonomy" id="857290"/>
    <lineage>
        <taxon>Bacteria</taxon>
        <taxon>Bacillati</taxon>
        <taxon>Actinomycetota</taxon>
        <taxon>Actinomycetes</taxon>
        <taxon>Bifidobacteriales</taxon>
        <taxon>Bifidobacteriaceae</taxon>
        <taxon>Scardovia</taxon>
    </lineage>
</organism>
<evidence type="ECO:0000313" key="4">
    <source>
        <dbReference type="EMBL" id="EJD64971.1"/>
    </source>
</evidence>
<feature type="domain" description="MannoseP isomerase/GMP-like beta-helix" evidence="3">
    <location>
        <begin position="370"/>
        <end position="425"/>
    </location>
</feature>
<reference evidence="4 5" key="1">
    <citation type="submission" date="2012-01" db="EMBL/GenBank/DDBJ databases">
        <title>The Genome Sequence of Scardovia wiggsiae F0424.</title>
        <authorList>
            <consortium name="The Broad Institute Genome Sequencing Platform"/>
            <person name="Earl A."/>
            <person name="Ward D."/>
            <person name="Feldgarden M."/>
            <person name="Gevers D."/>
            <person name="Izard J."/>
            <person name="Ganesan A."/>
            <person name="Baranova O.V."/>
            <person name="Blanton J.M."/>
            <person name="Tanner A.C."/>
            <person name="Mathney J."/>
            <person name="Dewhirst F.E."/>
            <person name="Young S.K."/>
            <person name="Zeng Q."/>
            <person name="Gargeya S."/>
            <person name="Fitzgerald M."/>
            <person name="Haas B."/>
            <person name="Abouelleil A."/>
            <person name="Alvarado L."/>
            <person name="Arachchi H.M."/>
            <person name="Berlin A."/>
            <person name="Chapman S.B."/>
            <person name="Gearin G."/>
            <person name="Goldberg J."/>
            <person name="Griggs A."/>
            <person name="Gujja S."/>
            <person name="Hansen M."/>
            <person name="Heiman D."/>
            <person name="Howarth C."/>
            <person name="Larimer J."/>
            <person name="Lui A."/>
            <person name="MacDonald P.J.P."/>
            <person name="McCowen C."/>
            <person name="Montmayeur A."/>
            <person name="Murphy C."/>
            <person name="Neiman D."/>
            <person name="Pearson M."/>
            <person name="Priest M."/>
            <person name="Roberts A."/>
            <person name="Saif S."/>
            <person name="Shea T."/>
            <person name="Sisk P."/>
            <person name="Stolte C."/>
            <person name="Sykes S."/>
            <person name="Wortman J."/>
            <person name="Nusbaum C."/>
            <person name="Birren B."/>
        </authorList>
    </citation>
    <scope>NUCLEOTIDE SEQUENCE [LARGE SCALE GENOMIC DNA]</scope>
    <source>
        <strain evidence="4 5">F0424</strain>
    </source>
</reference>
<dbReference type="HOGENOM" id="CLU_035527_0_1_11"/>
<dbReference type="InterPro" id="IPR029044">
    <property type="entry name" value="Nucleotide-diphossugar_trans"/>
</dbReference>
<dbReference type="EMBL" id="AGZS01000003">
    <property type="protein sequence ID" value="EJD64971.1"/>
    <property type="molecule type" value="Genomic_DNA"/>
</dbReference>
<sequence length="433" mass="45726">MHTDPDFYAIIPAGGAGSRLWPLSRAAKPKFLLDLTSDGRTLIQSTWDRLLGVCRSSHIAVSTGVRYADAVLSQLPGLAENNVFAEPVGRDSMAAITLAAAVLAKRHGRSIIIGSFAADHVITDNSRFCSAVSQAVAAARAGFITTIGITPSSPSTAFGYIRGGEPLPDIGRPGDPEDPEDPENPENSEDTERAWAASAAAGIAADRPKVFKVESFVEKPDHDTAKAYVASGKYRWNAGIFIMQAGILLDALERLHPHMYSQIMEIAGAWDTPEQESTMLKVWPEIEKTAFDYAIAEPVAQKGGVAMVPGDFGWEDIGDFASLSSFAPVADSHGNRVLLASADNDNTADNSSMANSNGMADGSRPADGPRLVSVGSSGNLVVSAPSLSGKVIALVGLEDTVVADMPDALLVMPKSRAQDVRAVSKILENKPES</sequence>
<dbReference type="Proteomes" id="UP000006415">
    <property type="component" value="Unassembled WGS sequence"/>
</dbReference>
<feature type="region of interest" description="Disordered" evidence="1">
    <location>
        <begin position="343"/>
        <end position="371"/>
    </location>
</feature>
<dbReference type="InterPro" id="IPR054566">
    <property type="entry name" value="ManC/GMP-like_b-helix"/>
</dbReference>
<dbReference type="InterPro" id="IPR051161">
    <property type="entry name" value="Mannose-6P_isomerase_type2"/>
</dbReference>
<feature type="compositionally biased region" description="Polar residues" evidence="1">
    <location>
        <begin position="343"/>
        <end position="358"/>
    </location>
</feature>
<dbReference type="Pfam" id="PF00483">
    <property type="entry name" value="NTP_transferase"/>
    <property type="match status" value="2"/>
</dbReference>
<evidence type="ECO:0000259" key="3">
    <source>
        <dbReference type="Pfam" id="PF22640"/>
    </source>
</evidence>
<dbReference type="GO" id="GO:0009298">
    <property type="term" value="P:GDP-mannose biosynthetic process"/>
    <property type="evidence" value="ECO:0007669"/>
    <property type="project" value="TreeGrafter"/>
</dbReference>
<evidence type="ECO:0000313" key="5">
    <source>
        <dbReference type="Proteomes" id="UP000006415"/>
    </source>
</evidence>